<keyword evidence="10" id="KW-1185">Reference proteome</keyword>
<evidence type="ECO:0000256" key="3">
    <source>
        <dbReference type="ARBA" id="ARBA00023027"/>
    </source>
</evidence>
<dbReference type="InterPro" id="IPR050800">
    <property type="entry name" value="ARTD/PARP"/>
</dbReference>
<gene>
    <name evidence="9" type="ORF">N7496_004139</name>
</gene>
<keyword evidence="2 5" id="KW-0808">Transferase</keyword>
<evidence type="ECO:0000259" key="7">
    <source>
        <dbReference type="PROSITE" id="PS50172"/>
    </source>
</evidence>
<dbReference type="PROSITE" id="PS50172">
    <property type="entry name" value="BRCT"/>
    <property type="match status" value="1"/>
</dbReference>
<evidence type="ECO:0000313" key="9">
    <source>
        <dbReference type="EMBL" id="KAJ5381711.1"/>
    </source>
</evidence>
<dbReference type="EC" id="2.4.2.-" evidence="5"/>
<proteinExistence type="predicted"/>
<dbReference type="Pfam" id="PF00644">
    <property type="entry name" value="PARP"/>
    <property type="match status" value="1"/>
</dbReference>
<evidence type="ECO:0000259" key="8">
    <source>
        <dbReference type="PROSITE" id="PS51059"/>
    </source>
</evidence>
<feature type="compositionally biased region" description="Polar residues" evidence="6">
    <location>
        <begin position="103"/>
        <end position="117"/>
    </location>
</feature>
<feature type="region of interest" description="Disordered" evidence="6">
    <location>
        <begin position="96"/>
        <end position="136"/>
    </location>
</feature>
<evidence type="ECO:0000256" key="5">
    <source>
        <dbReference type="RuleBase" id="RU362114"/>
    </source>
</evidence>
<dbReference type="SUPFAM" id="SSF52113">
    <property type="entry name" value="BRCT domain"/>
    <property type="match status" value="1"/>
</dbReference>
<protein>
    <recommendedName>
        <fullName evidence="5">Poly [ADP-ribose] polymerase</fullName>
        <shortName evidence="5">PARP</shortName>
        <ecNumber evidence="5">2.4.2.-</ecNumber>
    </recommendedName>
</protein>
<dbReference type="GO" id="GO:0006302">
    <property type="term" value="P:double-strand break repair"/>
    <property type="evidence" value="ECO:0007669"/>
    <property type="project" value="TreeGrafter"/>
</dbReference>
<dbReference type="PROSITE" id="PS51059">
    <property type="entry name" value="PARP_CATALYTIC"/>
    <property type="match status" value="1"/>
</dbReference>
<comment type="caution">
    <text evidence="9">The sequence shown here is derived from an EMBL/GenBank/DDBJ whole genome shotgun (WGS) entry which is preliminary data.</text>
</comment>
<dbReference type="RefSeq" id="XP_056559282.1">
    <property type="nucleotide sequence ID" value="XM_056697070.1"/>
</dbReference>
<sequence>MTPNPFAGVVVTASGTIPGQTHAGIKRLVEQCGARFEGLNVNDCTHMITTRKYVQNATKKVDAVQKGKKCELVGIGWLVDSLIRNRPVSTEGYLLKPEEENVPGSSQLTPNSPTSPENNKRKFEAGTDLVEEPPKVRRNNLDVHRRGLIALVDDRYDTQGAEVALWMDEQDVRWDAILINKLSKNPASNTDQTVPMNKVEVRRLQILYHFNSDKYYTWFRQVDEKTEEGELYGYGDLKTACSEFRRLFQSHALLPWNKRHLLPQGHPADIQNEERCIFIQPPSEEEKRTLAPWVEKPEVPIKVSDGVPGILRILFGSSNKLSINYFFNDLATGRIRAADATRLDEHTLRVAIVILNKLNVTLTEPLKKRRTRHSATATNENYRIQQASYLKQCYFGLLGILSYRLITGPECTDIDWVEQELEDINLLLKLRIAMNKAHLYYNHIPSEVSQQALQALGLAEIKRVRKETHEYDALVDYLKLSVGSLHTVDYKEIINIFRIQRPGEAERYHKWREANSDKIGQRCLLWHGSGCEKFIGILSQGLRAGLFHKSASGMFGAGIYFADMSGKAARYCGGPLAQAFMLLCEVEIGKDPLNVQDCDRNAAATLKLQGRVGVVAHGRSNHNGWMNAKSVHRRLDGVRMPDVSKGREHRPANTLAYNEYVVYDPAQIQQRYLFHLRTG</sequence>
<dbReference type="AlphaFoldDB" id="A0A9W9SNK0"/>
<evidence type="ECO:0000256" key="2">
    <source>
        <dbReference type="ARBA" id="ARBA00022679"/>
    </source>
</evidence>
<evidence type="ECO:0000313" key="10">
    <source>
        <dbReference type="Proteomes" id="UP001147782"/>
    </source>
</evidence>
<name>A0A9W9SNK0_9EURO</name>
<dbReference type="Proteomes" id="UP001147782">
    <property type="component" value="Unassembled WGS sequence"/>
</dbReference>
<dbReference type="InterPro" id="IPR036420">
    <property type="entry name" value="BRCT_dom_sf"/>
</dbReference>
<comment type="catalytic activity">
    <reaction evidence="4">
        <text>NAD(+) + (ADP-D-ribosyl)n-acceptor = nicotinamide + (ADP-D-ribosyl)n+1-acceptor + H(+).</text>
        <dbReference type="EC" id="2.4.2.30"/>
    </reaction>
</comment>
<dbReference type="OrthoDB" id="2017365at2759"/>
<reference evidence="9" key="1">
    <citation type="submission" date="2022-11" db="EMBL/GenBank/DDBJ databases">
        <authorList>
            <person name="Petersen C."/>
        </authorList>
    </citation>
    <scope>NUCLEOTIDE SEQUENCE</scope>
    <source>
        <strain evidence="9">IBT 29864</strain>
    </source>
</reference>
<dbReference type="GO" id="GO:0070212">
    <property type="term" value="P:protein poly-ADP-ribosylation"/>
    <property type="evidence" value="ECO:0007669"/>
    <property type="project" value="TreeGrafter"/>
</dbReference>
<dbReference type="InterPro" id="IPR001357">
    <property type="entry name" value="BRCT_dom"/>
</dbReference>
<reference evidence="9" key="2">
    <citation type="journal article" date="2023" name="IMA Fungus">
        <title>Comparative genomic study of the Penicillium genus elucidates a diverse pangenome and 15 lateral gene transfer events.</title>
        <authorList>
            <person name="Petersen C."/>
            <person name="Sorensen T."/>
            <person name="Nielsen M.R."/>
            <person name="Sondergaard T.E."/>
            <person name="Sorensen J.L."/>
            <person name="Fitzpatrick D.A."/>
            <person name="Frisvad J.C."/>
            <person name="Nielsen K.L."/>
        </authorList>
    </citation>
    <scope>NUCLEOTIDE SEQUENCE</scope>
    <source>
        <strain evidence="9">IBT 29864</strain>
    </source>
</reference>
<dbReference type="Gene3D" id="3.90.228.10">
    <property type="match status" value="1"/>
</dbReference>
<evidence type="ECO:0000256" key="1">
    <source>
        <dbReference type="ARBA" id="ARBA00022676"/>
    </source>
</evidence>
<dbReference type="Gene3D" id="3.40.50.10190">
    <property type="entry name" value="BRCT domain"/>
    <property type="match status" value="1"/>
</dbReference>
<feature type="domain" description="BRCT" evidence="7">
    <location>
        <begin position="1"/>
        <end position="95"/>
    </location>
</feature>
<dbReference type="PANTHER" id="PTHR10459:SF60">
    <property type="entry name" value="POLY [ADP-RIBOSE] POLYMERASE 2"/>
    <property type="match status" value="1"/>
</dbReference>
<keyword evidence="3 5" id="KW-0520">NAD</keyword>
<feature type="domain" description="PARP catalytic" evidence="8">
    <location>
        <begin position="444"/>
        <end position="679"/>
    </location>
</feature>
<dbReference type="GeneID" id="81436247"/>
<dbReference type="EMBL" id="JAPZBS010000002">
    <property type="protein sequence ID" value="KAJ5381711.1"/>
    <property type="molecule type" value="Genomic_DNA"/>
</dbReference>
<dbReference type="PANTHER" id="PTHR10459">
    <property type="entry name" value="DNA LIGASE"/>
    <property type="match status" value="1"/>
</dbReference>
<dbReference type="GO" id="GO:1990404">
    <property type="term" value="F:NAD+-protein mono-ADP-ribosyltransferase activity"/>
    <property type="evidence" value="ECO:0007669"/>
    <property type="project" value="TreeGrafter"/>
</dbReference>
<dbReference type="SUPFAM" id="SSF56399">
    <property type="entry name" value="ADP-ribosylation"/>
    <property type="match status" value="1"/>
</dbReference>
<dbReference type="InterPro" id="IPR012317">
    <property type="entry name" value="Poly(ADP-ribose)pol_cat_dom"/>
</dbReference>
<dbReference type="GO" id="GO:0003950">
    <property type="term" value="F:NAD+ poly-ADP-ribosyltransferase activity"/>
    <property type="evidence" value="ECO:0007669"/>
    <property type="project" value="UniProtKB-UniRule"/>
</dbReference>
<evidence type="ECO:0000256" key="4">
    <source>
        <dbReference type="ARBA" id="ARBA00033987"/>
    </source>
</evidence>
<evidence type="ECO:0000256" key="6">
    <source>
        <dbReference type="SAM" id="MobiDB-lite"/>
    </source>
</evidence>
<dbReference type="GO" id="GO:0005730">
    <property type="term" value="C:nucleolus"/>
    <property type="evidence" value="ECO:0007669"/>
    <property type="project" value="TreeGrafter"/>
</dbReference>
<accession>A0A9W9SNK0</accession>
<keyword evidence="1 5" id="KW-0328">Glycosyltransferase</keyword>
<organism evidence="9 10">
    <name type="scientific">Penicillium cataractarum</name>
    <dbReference type="NCBI Taxonomy" id="2100454"/>
    <lineage>
        <taxon>Eukaryota</taxon>
        <taxon>Fungi</taxon>
        <taxon>Dikarya</taxon>
        <taxon>Ascomycota</taxon>
        <taxon>Pezizomycotina</taxon>
        <taxon>Eurotiomycetes</taxon>
        <taxon>Eurotiomycetidae</taxon>
        <taxon>Eurotiales</taxon>
        <taxon>Aspergillaceae</taxon>
        <taxon>Penicillium</taxon>
    </lineage>
</organism>